<accession>A0AA39K763</accession>
<dbReference type="EMBL" id="JAUEPS010000024">
    <property type="protein sequence ID" value="KAK0455755.1"/>
    <property type="molecule type" value="Genomic_DNA"/>
</dbReference>
<keyword evidence="2" id="KW-1185">Reference proteome</keyword>
<evidence type="ECO:0000313" key="1">
    <source>
        <dbReference type="EMBL" id="KAK0455755.1"/>
    </source>
</evidence>
<organism evidence="1 2">
    <name type="scientific">Armillaria tabescens</name>
    <name type="common">Ringless honey mushroom</name>
    <name type="synonym">Agaricus tabescens</name>
    <dbReference type="NCBI Taxonomy" id="1929756"/>
    <lineage>
        <taxon>Eukaryota</taxon>
        <taxon>Fungi</taxon>
        <taxon>Dikarya</taxon>
        <taxon>Basidiomycota</taxon>
        <taxon>Agaricomycotina</taxon>
        <taxon>Agaricomycetes</taxon>
        <taxon>Agaricomycetidae</taxon>
        <taxon>Agaricales</taxon>
        <taxon>Marasmiineae</taxon>
        <taxon>Physalacriaceae</taxon>
        <taxon>Desarmillaria</taxon>
    </lineage>
</organism>
<dbReference type="Proteomes" id="UP001175211">
    <property type="component" value="Unassembled WGS sequence"/>
</dbReference>
<reference evidence="1" key="1">
    <citation type="submission" date="2023-06" db="EMBL/GenBank/DDBJ databases">
        <authorList>
            <consortium name="Lawrence Berkeley National Laboratory"/>
            <person name="Ahrendt S."/>
            <person name="Sahu N."/>
            <person name="Indic B."/>
            <person name="Wong-Bajracharya J."/>
            <person name="Merenyi Z."/>
            <person name="Ke H.-M."/>
            <person name="Monk M."/>
            <person name="Kocsube S."/>
            <person name="Drula E."/>
            <person name="Lipzen A."/>
            <person name="Balint B."/>
            <person name="Henrissat B."/>
            <person name="Andreopoulos B."/>
            <person name="Martin F.M."/>
            <person name="Harder C.B."/>
            <person name="Rigling D."/>
            <person name="Ford K.L."/>
            <person name="Foster G.D."/>
            <person name="Pangilinan J."/>
            <person name="Papanicolaou A."/>
            <person name="Barry K."/>
            <person name="LaButti K."/>
            <person name="Viragh M."/>
            <person name="Koriabine M."/>
            <person name="Yan M."/>
            <person name="Riley R."/>
            <person name="Champramary S."/>
            <person name="Plett K.L."/>
            <person name="Tsai I.J."/>
            <person name="Slot J."/>
            <person name="Sipos G."/>
            <person name="Plett J."/>
            <person name="Nagy L.G."/>
            <person name="Grigoriev I.V."/>
        </authorList>
    </citation>
    <scope>NUCLEOTIDE SEQUENCE</scope>
    <source>
        <strain evidence="1">CCBAS 213</strain>
    </source>
</reference>
<evidence type="ECO:0000313" key="2">
    <source>
        <dbReference type="Proteomes" id="UP001175211"/>
    </source>
</evidence>
<sequence length="500" mass="57859">MTLPVELIARILTDTWASLTSTEEHVKTFATCSLVSREWLDTIKEVHSMHSWTPLSYYEGRLYTIKSLSSISNPMLCRTLTFRVDFMTMPKHVVVSRCQPAIEANRGVEILLRKLFCGPNPPRHATHIYIDYLDDSRVHVPSFWIPPQITRLTILYHFRSWTIYWLDKQVFRRCQCLRSIVDRKVHHLSVMGATTELTRQLITPLSEWKCLTLLTIDSDVPEIDIPVSSRICVIRESEDFRYEAVEPDFLRRVMFGNQYNRAYWSHIGTLIHLHKKANRDIPMLEQVIPVGSVGYIDPMSRKFVVLFNAVDPGSSTDARLEAIPSLLESGVTKLVMDPNYSPRPTKWDEDCTHFESLYDISVGFLEPEEHYLALGLACCKELVGMHFETWLLDHKQKILDIFGDEHPYIQRRLDLVTTAINSSQYAWFAHLGFSSRFRAPEPSCWHLFYFQIDPPRIPGTPWGEFKLPKNYDPPNLISWSHVATVGQSPMTVQIRCQSVS</sequence>
<proteinExistence type="predicted"/>
<dbReference type="AlphaFoldDB" id="A0AA39K763"/>
<gene>
    <name evidence="1" type="ORF">EV420DRAFT_1481193</name>
</gene>
<comment type="caution">
    <text evidence="1">The sequence shown here is derived from an EMBL/GenBank/DDBJ whole genome shotgun (WGS) entry which is preliminary data.</text>
</comment>
<protein>
    <submittedName>
        <fullName evidence="1">Uncharacterized protein</fullName>
    </submittedName>
</protein>
<name>A0AA39K763_ARMTA</name>
<dbReference type="RefSeq" id="XP_060329265.1">
    <property type="nucleotide sequence ID" value="XM_060469746.1"/>
</dbReference>
<dbReference type="GeneID" id="85353294"/>